<protein>
    <recommendedName>
        <fullName evidence="2">RNase H type-1 domain-containing protein</fullName>
    </recommendedName>
</protein>
<dbReference type="InterPro" id="IPR002156">
    <property type="entry name" value="RNaseH_domain"/>
</dbReference>
<dbReference type="CDD" id="cd07067">
    <property type="entry name" value="HP_PGM_like"/>
    <property type="match status" value="1"/>
</dbReference>
<feature type="domain" description="RNase H type-1" evidence="2">
    <location>
        <begin position="1"/>
        <end position="137"/>
    </location>
</feature>
<dbReference type="InterPro" id="IPR012337">
    <property type="entry name" value="RNaseH-like_sf"/>
</dbReference>
<dbReference type="PANTHER" id="PTHR48100">
    <property type="entry name" value="BROAD-SPECIFICITY PHOSPHATASE YOR283W-RELATED"/>
    <property type="match status" value="1"/>
</dbReference>
<dbReference type="InterPro" id="IPR036397">
    <property type="entry name" value="RNaseH_sf"/>
</dbReference>
<dbReference type="Pfam" id="PF13456">
    <property type="entry name" value="RVT_3"/>
    <property type="match status" value="1"/>
</dbReference>
<dbReference type="Gene3D" id="3.40.50.1240">
    <property type="entry name" value="Phosphoglycerate mutase-like"/>
    <property type="match status" value="1"/>
</dbReference>
<evidence type="ECO:0000259" key="2">
    <source>
        <dbReference type="PROSITE" id="PS50879"/>
    </source>
</evidence>
<dbReference type="EMBL" id="BAAAPO010000001">
    <property type="protein sequence ID" value="GAA1779339.1"/>
    <property type="molecule type" value="Genomic_DNA"/>
</dbReference>
<evidence type="ECO:0000256" key="1">
    <source>
        <dbReference type="SAM" id="MobiDB-lite"/>
    </source>
</evidence>
<dbReference type="InterPro" id="IPR050275">
    <property type="entry name" value="PGM_Phosphatase"/>
</dbReference>
<evidence type="ECO:0000313" key="3">
    <source>
        <dbReference type="EMBL" id="GAA1779339.1"/>
    </source>
</evidence>
<organism evidence="3 4">
    <name type="scientific">Nostocoides veronense</name>
    <dbReference type="NCBI Taxonomy" id="330836"/>
    <lineage>
        <taxon>Bacteria</taxon>
        <taxon>Bacillati</taxon>
        <taxon>Actinomycetota</taxon>
        <taxon>Actinomycetes</taxon>
        <taxon>Micrococcales</taxon>
        <taxon>Intrasporangiaceae</taxon>
        <taxon>Nostocoides</taxon>
    </lineage>
</organism>
<dbReference type="Gene3D" id="3.30.420.10">
    <property type="entry name" value="Ribonuclease H-like superfamily/Ribonuclease H"/>
    <property type="match status" value="1"/>
</dbReference>
<dbReference type="InterPro" id="IPR013078">
    <property type="entry name" value="His_Pase_superF_clade-1"/>
</dbReference>
<dbReference type="Pfam" id="PF00300">
    <property type="entry name" value="His_Phos_1"/>
    <property type="match status" value="1"/>
</dbReference>
<feature type="compositionally biased region" description="Basic and acidic residues" evidence="1">
    <location>
        <begin position="187"/>
        <end position="197"/>
    </location>
</feature>
<gene>
    <name evidence="3" type="ORF">GCM10009811_00930</name>
</gene>
<proteinExistence type="predicted"/>
<dbReference type="NCBIfam" id="NF005567">
    <property type="entry name" value="PRK07238.1"/>
    <property type="match status" value="1"/>
</dbReference>
<dbReference type="Proteomes" id="UP001499938">
    <property type="component" value="Unassembled WGS sequence"/>
</dbReference>
<evidence type="ECO:0000313" key="4">
    <source>
        <dbReference type="Proteomes" id="UP001499938"/>
    </source>
</evidence>
<sequence>MPRVLRIEADGGSRGNPGVAGYGAVVLDESGAVLAERAAPLGQASNNVAEYSGLIAGLEAARAIDPGARMSVAMDSKLVVEQMAGRWKIKHEDMRRLALQAKELVRAVVAQGGSVSFEWIPRERNKKADKLSNDGMDGLTIERDLWRGAERGSEPAPPEAPEPALAEVSEPGAEAEAGGLAAGDPALEDRAPADASRRASSSTASRGRGEPTRIVLVRHGATEFTEQFRLDGRGGADPSLSALGRGQAERAAELVGALLAGAPANLTTSTLARAVETGAVIAARLGLTPATDPAWDEQNFGDWDGVAMPELLRTDPEAVDSLRSDPAYRRPGGESHEELTQRVRSAYSRLVAGGGTHVVVCHRKPILVVLAEVLGLDMTLVWRLAAAPGSLTGIEAWPDGAATVAFTNRT</sequence>
<dbReference type="SUPFAM" id="SSF53098">
    <property type="entry name" value="Ribonuclease H-like"/>
    <property type="match status" value="1"/>
</dbReference>
<feature type="compositionally biased region" description="Low complexity" evidence="1">
    <location>
        <begin position="162"/>
        <end position="185"/>
    </location>
</feature>
<dbReference type="PROSITE" id="PS50879">
    <property type="entry name" value="RNASE_H_1"/>
    <property type="match status" value="1"/>
</dbReference>
<name>A0ABN2L948_9MICO</name>
<keyword evidence="4" id="KW-1185">Reference proteome</keyword>
<accession>A0ABN2L948</accession>
<dbReference type="CDD" id="cd09279">
    <property type="entry name" value="RNase_HI_like"/>
    <property type="match status" value="1"/>
</dbReference>
<dbReference type="SMART" id="SM00855">
    <property type="entry name" value="PGAM"/>
    <property type="match status" value="1"/>
</dbReference>
<reference evidence="3 4" key="1">
    <citation type="journal article" date="2019" name="Int. J. Syst. Evol. Microbiol.">
        <title>The Global Catalogue of Microorganisms (GCM) 10K type strain sequencing project: providing services to taxonomists for standard genome sequencing and annotation.</title>
        <authorList>
            <consortium name="The Broad Institute Genomics Platform"/>
            <consortium name="The Broad Institute Genome Sequencing Center for Infectious Disease"/>
            <person name="Wu L."/>
            <person name="Ma J."/>
        </authorList>
    </citation>
    <scope>NUCLEOTIDE SEQUENCE [LARGE SCALE GENOMIC DNA]</scope>
    <source>
        <strain evidence="3 4">JCM 15592</strain>
    </source>
</reference>
<dbReference type="SUPFAM" id="SSF53254">
    <property type="entry name" value="Phosphoglycerate mutase-like"/>
    <property type="match status" value="1"/>
</dbReference>
<comment type="caution">
    <text evidence="3">The sequence shown here is derived from an EMBL/GenBank/DDBJ whole genome shotgun (WGS) entry which is preliminary data.</text>
</comment>
<dbReference type="InterPro" id="IPR029033">
    <property type="entry name" value="His_PPase_superfam"/>
</dbReference>
<feature type="region of interest" description="Disordered" evidence="1">
    <location>
        <begin position="149"/>
        <end position="214"/>
    </location>
</feature>
<dbReference type="PANTHER" id="PTHR48100:SF1">
    <property type="entry name" value="HISTIDINE PHOSPHATASE FAMILY PROTEIN-RELATED"/>
    <property type="match status" value="1"/>
</dbReference>
<dbReference type="RefSeq" id="WP_344079667.1">
    <property type="nucleotide sequence ID" value="NZ_BAAAPO010000001.1"/>
</dbReference>